<evidence type="ECO:0000313" key="1">
    <source>
        <dbReference type="EMBL" id="GMT24097.1"/>
    </source>
</evidence>
<keyword evidence="2" id="KW-1185">Reference proteome</keyword>
<gene>
    <name evidence="1" type="ORF">PFISCL1PPCAC_15394</name>
</gene>
<organism evidence="1 2">
    <name type="scientific">Pristionchus fissidentatus</name>
    <dbReference type="NCBI Taxonomy" id="1538716"/>
    <lineage>
        <taxon>Eukaryota</taxon>
        <taxon>Metazoa</taxon>
        <taxon>Ecdysozoa</taxon>
        <taxon>Nematoda</taxon>
        <taxon>Chromadorea</taxon>
        <taxon>Rhabditida</taxon>
        <taxon>Rhabditina</taxon>
        <taxon>Diplogasteromorpha</taxon>
        <taxon>Diplogasteroidea</taxon>
        <taxon>Neodiplogasteridae</taxon>
        <taxon>Pristionchus</taxon>
    </lineage>
</organism>
<sequence>MVNMKKMKRSEWKCLHSLRQLFPSQKCVVSIVVACQFVLLDDCVRSNLNTWSTCTVSRWTGSQQSSRSRRSRIEWKSALRLCQFRRPTRENTRNCVFESTDEHFSESRGE</sequence>
<dbReference type="AlphaFoldDB" id="A0AAV5VWU3"/>
<accession>A0AAV5VWU3</accession>
<protein>
    <submittedName>
        <fullName evidence="1">Uncharacterized protein</fullName>
    </submittedName>
</protein>
<evidence type="ECO:0000313" key="2">
    <source>
        <dbReference type="Proteomes" id="UP001432322"/>
    </source>
</evidence>
<name>A0AAV5VWU3_9BILA</name>
<dbReference type="Proteomes" id="UP001432322">
    <property type="component" value="Unassembled WGS sequence"/>
</dbReference>
<reference evidence="1" key="1">
    <citation type="submission" date="2023-10" db="EMBL/GenBank/DDBJ databases">
        <title>Genome assembly of Pristionchus species.</title>
        <authorList>
            <person name="Yoshida K."/>
            <person name="Sommer R.J."/>
        </authorList>
    </citation>
    <scope>NUCLEOTIDE SEQUENCE</scope>
    <source>
        <strain evidence="1">RS5133</strain>
    </source>
</reference>
<proteinExistence type="predicted"/>
<dbReference type="EMBL" id="BTSY01000004">
    <property type="protein sequence ID" value="GMT24097.1"/>
    <property type="molecule type" value="Genomic_DNA"/>
</dbReference>
<comment type="caution">
    <text evidence="1">The sequence shown here is derived from an EMBL/GenBank/DDBJ whole genome shotgun (WGS) entry which is preliminary data.</text>
</comment>